<dbReference type="EMBL" id="FQXV01000008">
    <property type="protein sequence ID" value="SHI11222.1"/>
    <property type="molecule type" value="Genomic_DNA"/>
</dbReference>
<feature type="transmembrane region" description="Helical" evidence="13">
    <location>
        <begin position="349"/>
        <end position="370"/>
    </location>
</feature>
<dbReference type="Pfam" id="PF01554">
    <property type="entry name" value="MatE"/>
    <property type="match status" value="2"/>
</dbReference>
<dbReference type="GO" id="GO:0015297">
    <property type="term" value="F:antiporter activity"/>
    <property type="evidence" value="ECO:0007669"/>
    <property type="project" value="UniProtKB-KW"/>
</dbReference>
<evidence type="ECO:0000256" key="3">
    <source>
        <dbReference type="ARBA" id="ARBA00010199"/>
    </source>
</evidence>
<dbReference type="GO" id="GO:0006811">
    <property type="term" value="P:monoatomic ion transport"/>
    <property type="evidence" value="ECO:0007669"/>
    <property type="project" value="UniProtKB-KW"/>
</dbReference>
<protein>
    <recommendedName>
        <fullName evidence="4">Probable multidrug resistance protein NorM</fullName>
    </recommendedName>
    <alternativeName>
        <fullName evidence="12">Multidrug-efflux transporter</fullName>
    </alternativeName>
</protein>
<feature type="transmembrane region" description="Helical" evidence="13">
    <location>
        <begin position="164"/>
        <end position="185"/>
    </location>
</feature>
<feature type="transmembrane region" description="Helical" evidence="13">
    <location>
        <begin position="84"/>
        <end position="109"/>
    </location>
</feature>
<evidence type="ECO:0000256" key="13">
    <source>
        <dbReference type="SAM" id="Phobius"/>
    </source>
</evidence>
<feature type="transmembrane region" description="Helical" evidence="13">
    <location>
        <begin position="43"/>
        <end position="72"/>
    </location>
</feature>
<name>A0A1M5YGX8_9FIRM</name>
<dbReference type="GO" id="GO:0042910">
    <property type="term" value="F:xenobiotic transmembrane transporter activity"/>
    <property type="evidence" value="ECO:0007669"/>
    <property type="project" value="InterPro"/>
</dbReference>
<keyword evidence="15" id="KW-1185">Reference proteome</keyword>
<evidence type="ECO:0000256" key="5">
    <source>
        <dbReference type="ARBA" id="ARBA00022448"/>
    </source>
</evidence>
<dbReference type="STRING" id="1123282.SAMN02745823_02519"/>
<comment type="subcellular location">
    <subcellularLocation>
        <location evidence="2">Cell membrane</location>
        <topology evidence="2">Multi-pass membrane protein</topology>
    </subcellularLocation>
</comment>
<evidence type="ECO:0000256" key="7">
    <source>
        <dbReference type="ARBA" id="ARBA00022475"/>
    </source>
</evidence>
<feature type="transmembrane region" description="Helical" evidence="13">
    <location>
        <begin position="263"/>
        <end position="288"/>
    </location>
</feature>
<proteinExistence type="inferred from homology"/>
<evidence type="ECO:0000256" key="12">
    <source>
        <dbReference type="ARBA" id="ARBA00031636"/>
    </source>
</evidence>
<keyword evidence="7" id="KW-1003">Cell membrane</keyword>
<evidence type="ECO:0000256" key="6">
    <source>
        <dbReference type="ARBA" id="ARBA00022449"/>
    </source>
</evidence>
<evidence type="ECO:0000256" key="2">
    <source>
        <dbReference type="ARBA" id="ARBA00004651"/>
    </source>
</evidence>
<dbReference type="PANTHER" id="PTHR43298:SF2">
    <property type="entry name" value="FMN_FAD EXPORTER YEEO-RELATED"/>
    <property type="match status" value="1"/>
</dbReference>
<evidence type="ECO:0000256" key="9">
    <source>
        <dbReference type="ARBA" id="ARBA00022989"/>
    </source>
</evidence>
<evidence type="ECO:0000256" key="4">
    <source>
        <dbReference type="ARBA" id="ARBA00020268"/>
    </source>
</evidence>
<evidence type="ECO:0000256" key="8">
    <source>
        <dbReference type="ARBA" id="ARBA00022692"/>
    </source>
</evidence>
<dbReference type="AlphaFoldDB" id="A0A1M5YGX8"/>
<evidence type="ECO:0000313" key="14">
    <source>
        <dbReference type="EMBL" id="SHI11222.1"/>
    </source>
</evidence>
<keyword evidence="6" id="KW-0050">Antiport</keyword>
<dbReference type="GO" id="GO:0005886">
    <property type="term" value="C:plasma membrane"/>
    <property type="evidence" value="ECO:0007669"/>
    <property type="project" value="UniProtKB-SubCell"/>
</dbReference>
<keyword evidence="11 13" id="KW-0472">Membrane</keyword>
<sequence>MTLGREWKLILLFTLPIMAGSFLQQLYNTVDGIVVGNWVGEDAFAGVGTCSPLVFLFLAFAMGLGVGAGVTVSQYFGARKMKELSAAVDTSLILMSIFGICFAVVGYITTPFLLRVVLDTPENILPYSILYFRIYCIGLVFQFIYNGIAFVLRGMGDSKATLYFLLISTVLNALLAVLFVIAFHWGVAGTAVATVIAQVVCAGVSYIYLKKRFKFEGSGRHFDSKMCRHILRFGIPSAIQQTIVSLGGTAMQRLVNGFGEAAIAAYAASLRINMLMSVPIFGFQAGLASFTGQNIGAGRIDRVKRGFHATLVMGLILSVILCALTYFFAPGVVKAFALTGDALALGVEQTQFFAIVFCAFSYYAIIGGVLQGAGDVVLQSVATLSALIIRVVLGYVGVHFGFMGYEAAWITNPMGWVASIAITTIRYASGKWKTKAVASLGSDAGDAAALKACAETDA</sequence>
<comment type="function">
    <text evidence="1">Multidrug efflux pump.</text>
</comment>
<keyword evidence="10" id="KW-0406">Ion transport</keyword>
<evidence type="ECO:0000256" key="11">
    <source>
        <dbReference type="ARBA" id="ARBA00023136"/>
    </source>
</evidence>
<feature type="transmembrane region" description="Helical" evidence="13">
    <location>
        <begin position="129"/>
        <end position="152"/>
    </location>
</feature>
<dbReference type="PIRSF" id="PIRSF006603">
    <property type="entry name" value="DinF"/>
    <property type="match status" value="1"/>
</dbReference>
<feature type="transmembrane region" description="Helical" evidence="13">
    <location>
        <begin position="230"/>
        <end position="251"/>
    </location>
</feature>
<evidence type="ECO:0000256" key="1">
    <source>
        <dbReference type="ARBA" id="ARBA00003408"/>
    </source>
</evidence>
<dbReference type="PANTHER" id="PTHR43298">
    <property type="entry name" value="MULTIDRUG RESISTANCE PROTEIN NORM-RELATED"/>
    <property type="match status" value="1"/>
</dbReference>
<dbReference type="NCBIfam" id="TIGR00797">
    <property type="entry name" value="matE"/>
    <property type="match status" value="1"/>
</dbReference>
<evidence type="ECO:0000256" key="10">
    <source>
        <dbReference type="ARBA" id="ARBA00023065"/>
    </source>
</evidence>
<dbReference type="InterPro" id="IPR050222">
    <property type="entry name" value="MATE_MdtK"/>
</dbReference>
<feature type="transmembrane region" description="Helical" evidence="13">
    <location>
        <begin position="309"/>
        <end position="329"/>
    </location>
</feature>
<keyword evidence="9 13" id="KW-1133">Transmembrane helix</keyword>
<evidence type="ECO:0000313" key="15">
    <source>
        <dbReference type="Proteomes" id="UP000183995"/>
    </source>
</evidence>
<dbReference type="CDD" id="cd13138">
    <property type="entry name" value="MATE_yoeA_like"/>
    <property type="match status" value="1"/>
</dbReference>
<comment type="similarity">
    <text evidence="3">Belongs to the multi antimicrobial extrusion (MATE) (TC 2.A.66.1) family.</text>
</comment>
<feature type="transmembrane region" description="Helical" evidence="13">
    <location>
        <begin position="7"/>
        <end position="23"/>
    </location>
</feature>
<feature type="transmembrane region" description="Helical" evidence="13">
    <location>
        <begin position="408"/>
        <end position="428"/>
    </location>
</feature>
<dbReference type="OrthoDB" id="9776324at2"/>
<dbReference type="Proteomes" id="UP000183995">
    <property type="component" value="Unassembled WGS sequence"/>
</dbReference>
<feature type="transmembrane region" description="Helical" evidence="13">
    <location>
        <begin position="191"/>
        <end position="209"/>
    </location>
</feature>
<reference evidence="14 15" key="1">
    <citation type="submission" date="2016-11" db="EMBL/GenBank/DDBJ databases">
        <authorList>
            <person name="Jaros S."/>
            <person name="Januszkiewicz K."/>
            <person name="Wedrychowicz H."/>
        </authorList>
    </citation>
    <scope>NUCLEOTIDE SEQUENCE [LARGE SCALE GENOMIC DNA]</scope>
    <source>
        <strain evidence="14 15">DSM 10068</strain>
    </source>
</reference>
<dbReference type="InterPro" id="IPR048279">
    <property type="entry name" value="MdtK-like"/>
</dbReference>
<dbReference type="InterPro" id="IPR002528">
    <property type="entry name" value="MATE_fam"/>
</dbReference>
<keyword evidence="5" id="KW-0813">Transport</keyword>
<organism evidence="14 15">
    <name type="scientific">Sporobacter termitidis DSM 10068</name>
    <dbReference type="NCBI Taxonomy" id="1123282"/>
    <lineage>
        <taxon>Bacteria</taxon>
        <taxon>Bacillati</taxon>
        <taxon>Bacillota</taxon>
        <taxon>Clostridia</taxon>
        <taxon>Eubacteriales</taxon>
        <taxon>Oscillospiraceae</taxon>
        <taxon>Sporobacter</taxon>
    </lineage>
</organism>
<accession>A0A1M5YGX8</accession>
<feature type="transmembrane region" description="Helical" evidence="13">
    <location>
        <begin position="382"/>
        <end position="402"/>
    </location>
</feature>
<gene>
    <name evidence="14" type="ORF">SAMN02745823_02519</name>
</gene>
<keyword evidence="8 13" id="KW-0812">Transmembrane</keyword>